<dbReference type="GO" id="GO:0005654">
    <property type="term" value="C:nucleoplasm"/>
    <property type="evidence" value="ECO:0007669"/>
    <property type="project" value="TreeGrafter"/>
</dbReference>
<dbReference type="Pfam" id="PF12509">
    <property type="entry name" value="DUF3715"/>
    <property type="match status" value="1"/>
</dbReference>
<proteinExistence type="inferred from homology"/>
<feature type="repeat" description="ANK" evidence="2">
    <location>
        <begin position="174"/>
        <end position="206"/>
    </location>
</feature>
<dbReference type="InterPro" id="IPR002110">
    <property type="entry name" value="Ankyrin_rpt"/>
</dbReference>
<evidence type="ECO:0000259" key="4">
    <source>
        <dbReference type="Pfam" id="PF12509"/>
    </source>
</evidence>
<dbReference type="Proteomes" id="UP001239994">
    <property type="component" value="Unassembled WGS sequence"/>
</dbReference>
<feature type="region of interest" description="Disordered" evidence="3">
    <location>
        <begin position="1059"/>
        <end position="1111"/>
    </location>
</feature>
<feature type="repeat" description="ANK" evidence="2">
    <location>
        <begin position="346"/>
        <end position="378"/>
    </location>
</feature>
<evidence type="ECO:0000256" key="3">
    <source>
        <dbReference type="SAM" id="MobiDB-lite"/>
    </source>
</evidence>
<dbReference type="Pfam" id="PF00023">
    <property type="entry name" value="Ank"/>
    <property type="match status" value="2"/>
</dbReference>
<evidence type="ECO:0000313" key="8">
    <source>
        <dbReference type="Proteomes" id="UP001239994"/>
    </source>
</evidence>
<name>A0AAD8ZMA0_9TELE</name>
<organism evidence="7 8">
    <name type="scientific">Electrophorus voltai</name>
    <dbReference type="NCBI Taxonomy" id="2609070"/>
    <lineage>
        <taxon>Eukaryota</taxon>
        <taxon>Metazoa</taxon>
        <taxon>Chordata</taxon>
        <taxon>Craniata</taxon>
        <taxon>Vertebrata</taxon>
        <taxon>Euteleostomi</taxon>
        <taxon>Actinopterygii</taxon>
        <taxon>Neopterygii</taxon>
        <taxon>Teleostei</taxon>
        <taxon>Ostariophysi</taxon>
        <taxon>Gymnotiformes</taxon>
        <taxon>Gymnotoidei</taxon>
        <taxon>Gymnotidae</taxon>
        <taxon>Electrophorus</taxon>
    </lineage>
</organism>
<feature type="domain" description="TASOR alpha/beta" evidence="5">
    <location>
        <begin position="1605"/>
        <end position="1678"/>
    </location>
</feature>
<evidence type="ECO:0008006" key="9">
    <source>
        <dbReference type="Google" id="ProtNLM"/>
    </source>
</evidence>
<dbReference type="PANTHER" id="PTHR16207:SF1">
    <property type="entry name" value="PROTEIN TASOR"/>
    <property type="match status" value="1"/>
</dbReference>
<feature type="compositionally biased region" description="Low complexity" evidence="3">
    <location>
        <begin position="2306"/>
        <end position="2320"/>
    </location>
</feature>
<dbReference type="Pfam" id="PF24630">
    <property type="entry name" value="PIN_TASOR"/>
    <property type="match status" value="1"/>
</dbReference>
<accession>A0AAD8ZMA0</accession>
<dbReference type="InterPro" id="IPR056243">
    <property type="entry name" value="TASOR_ab_dom"/>
</dbReference>
<keyword evidence="8" id="KW-1185">Reference proteome</keyword>
<reference evidence="7" key="1">
    <citation type="submission" date="2023-03" db="EMBL/GenBank/DDBJ databases">
        <title>Electrophorus voltai genome.</title>
        <authorList>
            <person name="Bian C."/>
        </authorList>
    </citation>
    <scope>NUCLEOTIDE SEQUENCE</scope>
    <source>
        <strain evidence="7">CB-2022</strain>
        <tissue evidence="7">Muscle</tissue>
    </source>
</reference>
<feature type="region of interest" description="Disordered" evidence="3">
    <location>
        <begin position="1134"/>
        <end position="1190"/>
    </location>
</feature>
<feature type="domain" description="TASOR PIN" evidence="6">
    <location>
        <begin position="1682"/>
        <end position="1819"/>
    </location>
</feature>
<feature type="region of interest" description="Disordered" evidence="3">
    <location>
        <begin position="511"/>
        <end position="587"/>
    </location>
</feature>
<dbReference type="InterPro" id="IPR036770">
    <property type="entry name" value="Ankyrin_rpt-contain_sf"/>
</dbReference>
<feature type="repeat" description="ANK" evidence="2">
    <location>
        <begin position="141"/>
        <end position="173"/>
    </location>
</feature>
<feature type="compositionally biased region" description="Basic and acidic residues" evidence="3">
    <location>
        <begin position="558"/>
        <end position="571"/>
    </location>
</feature>
<feature type="domain" description="TASOR pseudo-PARP" evidence="4">
    <location>
        <begin position="658"/>
        <end position="802"/>
    </location>
</feature>
<gene>
    <name evidence="7" type="ORF">P4O66_022372</name>
</gene>
<feature type="region of interest" description="Disordered" evidence="3">
    <location>
        <begin position="1447"/>
        <end position="1606"/>
    </location>
</feature>
<dbReference type="CDD" id="cd22569">
    <property type="entry name" value="TASOR_PBD"/>
    <property type="match status" value="1"/>
</dbReference>
<feature type="compositionally biased region" description="Polar residues" evidence="3">
    <location>
        <begin position="2205"/>
        <end position="2227"/>
    </location>
</feature>
<feature type="region of interest" description="Disordered" evidence="3">
    <location>
        <begin position="1825"/>
        <end position="1845"/>
    </location>
</feature>
<feature type="region of interest" description="Disordered" evidence="3">
    <location>
        <begin position="2150"/>
        <end position="2247"/>
    </location>
</feature>
<evidence type="ECO:0000259" key="6">
    <source>
        <dbReference type="Pfam" id="PF24630"/>
    </source>
</evidence>
<feature type="region of interest" description="Disordered" evidence="3">
    <location>
        <begin position="1981"/>
        <end position="2109"/>
    </location>
</feature>
<feature type="repeat" description="ANK" evidence="2">
    <location>
        <begin position="75"/>
        <end position="107"/>
    </location>
</feature>
<feature type="compositionally biased region" description="Pro residues" evidence="3">
    <location>
        <begin position="1522"/>
        <end position="1549"/>
    </location>
</feature>
<dbReference type="PANTHER" id="PTHR16207">
    <property type="entry name" value="SET DOMAIN-CONTAINING PROTEIN"/>
    <property type="match status" value="1"/>
</dbReference>
<feature type="compositionally biased region" description="Polar residues" evidence="3">
    <location>
        <begin position="527"/>
        <end position="544"/>
    </location>
</feature>
<evidence type="ECO:0000259" key="5">
    <source>
        <dbReference type="Pfam" id="PF23314"/>
    </source>
</evidence>
<keyword evidence="2" id="KW-0040">ANK repeat</keyword>
<feature type="compositionally biased region" description="Basic and acidic residues" evidence="3">
    <location>
        <begin position="1135"/>
        <end position="1148"/>
    </location>
</feature>
<feature type="compositionally biased region" description="Low complexity" evidence="3">
    <location>
        <begin position="1488"/>
        <end position="1503"/>
    </location>
</feature>
<dbReference type="Gene3D" id="1.25.40.20">
    <property type="entry name" value="Ankyrin repeat-containing domain"/>
    <property type="match status" value="2"/>
</dbReference>
<protein>
    <recommendedName>
        <fullName evidence="9">DUF3715 domain-containing protein</fullName>
    </recommendedName>
</protein>
<feature type="repeat" description="ANK" evidence="2">
    <location>
        <begin position="274"/>
        <end position="306"/>
    </location>
</feature>
<comment type="similarity">
    <text evidence="1">Belongs to the TASOR family.</text>
</comment>
<dbReference type="EMBL" id="JAROKS010000008">
    <property type="protein sequence ID" value="KAK1801741.1"/>
    <property type="molecule type" value="Genomic_DNA"/>
</dbReference>
<dbReference type="SMART" id="SM00248">
    <property type="entry name" value="ANK"/>
    <property type="match status" value="10"/>
</dbReference>
<dbReference type="SUPFAM" id="SSF48403">
    <property type="entry name" value="Ankyrin repeat"/>
    <property type="match status" value="1"/>
</dbReference>
<feature type="compositionally biased region" description="Low complexity" evidence="3">
    <location>
        <begin position="2060"/>
        <end position="2079"/>
    </location>
</feature>
<feature type="repeat" description="ANK" evidence="2">
    <location>
        <begin position="209"/>
        <end position="241"/>
    </location>
</feature>
<feature type="compositionally biased region" description="Acidic residues" evidence="3">
    <location>
        <begin position="1858"/>
        <end position="1868"/>
    </location>
</feature>
<dbReference type="Pfam" id="PF23314">
    <property type="entry name" value="TASOR_alpha-beta"/>
    <property type="match status" value="1"/>
</dbReference>
<feature type="compositionally biased region" description="Low complexity" evidence="3">
    <location>
        <begin position="2089"/>
        <end position="2104"/>
    </location>
</feature>
<dbReference type="Pfam" id="PF12796">
    <property type="entry name" value="Ank_2"/>
    <property type="match status" value="1"/>
</dbReference>
<feature type="non-terminal residue" evidence="7">
    <location>
        <position position="1"/>
    </location>
</feature>
<dbReference type="GO" id="GO:0097355">
    <property type="term" value="P:protein localization to heterochromatin"/>
    <property type="evidence" value="ECO:0007669"/>
    <property type="project" value="TreeGrafter"/>
</dbReference>
<dbReference type="PROSITE" id="PS50297">
    <property type="entry name" value="ANK_REP_REGION"/>
    <property type="match status" value="6"/>
</dbReference>
<dbReference type="GO" id="GO:0003682">
    <property type="term" value="F:chromatin binding"/>
    <property type="evidence" value="ECO:0007669"/>
    <property type="project" value="TreeGrafter"/>
</dbReference>
<evidence type="ECO:0000256" key="1">
    <source>
        <dbReference type="ARBA" id="ARBA00008058"/>
    </source>
</evidence>
<comment type="caution">
    <text evidence="7">The sequence shown here is derived from an EMBL/GenBank/DDBJ whole genome shotgun (WGS) entry which is preliminary data.</text>
</comment>
<dbReference type="PROSITE" id="PS50088">
    <property type="entry name" value="ANK_REPEAT"/>
    <property type="match status" value="6"/>
</dbReference>
<feature type="non-terminal residue" evidence="7">
    <location>
        <position position="2339"/>
    </location>
</feature>
<feature type="region of interest" description="Disordered" evidence="3">
    <location>
        <begin position="2298"/>
        <end position="2323"/>
    </location>
</feature>
<dbReference type="GO" id="GO:0045814">
    <property type="term" value="P:negative regulation of gene expression, epigenetic"/>
    <property type="evidence" value="ECO:0007669"/>
    <property type="project" value="InterPro"/>
</dbReference>
<evidence type="ECO:0000313" key="7">
    <source>
        <dbReference type="EMBL" id="KAK1801741.1"/>
    </source>
</evidence>
<feature type="region of interest" description="Disordered" evidence="3">
    <location>
        <begin position="1858"/>
        <end position="1916"/>
    </location>
</feature>
<sequence>EAELEHVDYEEIFTAIRAGNEEALRLLVQRAVALSMADGRGWIPMHEAAIQEKRSILEITFSASPQGSGHCRTLRGETPLLLSVIHGRRENATFLLQNGSSPDCQNKDEDSPLVMAIKNDRYDLASLLLRYNAAVDQKGSLQRTALHEASLLGLEDYVYLLLQSGANPNVCDSSEHTPLALAAQAGHLNVVEILLEKGASVLSKPQSPGSTSVLFEAAASGNPDIISVLLEYGADPNTPTHTGHLPIHQVAYRGHLLALERLIPVTKKEAIKESGMSPLHSAAAGGHSQCLELLLAAGFDPNFMLHPRVRRNYDDDRRSALYFTVSNGDVQSARLLLEAGAMANQDPVSCLQLAMHRGNYELISTLLRYGANVNYYSRVNTTHFPSALQNALKDEVMLRMLLNNGYDVRRCFDCPYGQGSHVPPDFEGWSASVIKDVVFCEVITVYWLKQTTGQVVRIMLDYVDHVTFCSKLKSVLEEQKQWPEICKIQVDEVIGGPHKMACNFNEDRKFEKDSIRPGGSALDGGDSQKQLPACTTTTSKQNGDQAGCEDEQMSEQDASERRRSGLSDLKHCGSSPSTLQRSAEELPRRNFQIPRKIKERKAGLLQQLAPDSREFEELVKLLSSFYLDTSSRGAFTYTKACLVHSELLEKEFIGKKRELKQAGRTDTELTDSYAFLLPDANKTHWICEKGLSVGHARLSNLGNPVKGVYLSKYSDLLQINPFEVGASGDVIIFKVMKGRLKSIFENMPKSNLEPSPKFDCHIHKNASKVTSLLSYRAFELTQQYFYEFAFEEPKSRPRHVCPYAVVSFQYKGKESAAAAHRHPLALPAARLARDLLTGASVLAVRRRYTVWSGPLVNRGEELYQVCIRSPSLPFLPLKLPDRIDISAAMHLDQVKRKIPSTLLSWETYSGTQEVHKCGIYGSLFEVMGKTKQGNCLSGLLHRLEREKMVLVKPLVDRGFLFLLSPAHMHGSNERRGRNDRGLQALFVFQEPRITRCFMSKHAGPQEDNLVSLEPKDPVTDHLDTYVPALHHAFVKLRSNPPKDLAAGVKSQLPVARLRQGTGESCWGTSSPPAGGEEYSPVSDWGGPDGPAGSGARPGLAQSNGGGQGARLGQAEYDKDKMEKLLKLIQLHKRALGKEDSSGQERADTWDPAGLKRRSEGDALPGVSKYLKTGAPSNGEPGRVPQGDKPLSLSAVMDSMGLCDTDLRERVAHGASVQDTQALLKLFFSAIKKIAQSPGPAAATSALAPQPQDGPGPEPAREPGEHAARVDLRSRHAEEEQAVQEYLEDQMACSISSMDLCSPSSSVEQQAVRPVEHAGHTPSQRRAVSTGRPPSSSSSSPCAAWLSRPECCPDAAGDAGTSGSDRPTPVAGRAVESILDQEFQHLCMDIRELMDTQKIYYVSQPPSPRQEGEPNRLSSAFSAYVSKYIQPVPVQGYISTLCEWMSRMSGSSSVPPRPAPSSPAPAPQPVPAPTVVPPVQPAPAPPVSPSTVTTPPHAAVAPTPLHARQPAPKPKPQEAVPKVAPPAPQSPCLAPTPAPPSAPTPTPTPAPKKQSSPTCKRRLGTIKEAHLVPAGKNTDGPKVPSVVDSPKGLPPAGSTGPPAHSRGYLESLGNIECDPQTYLENNCQQKFMVIIQNEDIASHVHKIPALVSLKKLSTVYFAGVDSLDDVKNRTYNELFVSGGLIVSDELILKPDFITLGKLQAFLQFLEGQSTAWKWKVHCKTQKKLKELSRLNSEALDLLNLLTAYQKKHLVEFLPYHECDAPVRQAPDLDCLVKLQAQHTQLRHVIFLTDKCFEPPKFSSNGVITAGINDIMTNFESLVSSTKTNMPTLPAPPTAGSTRSPTHTLAVEPDVCVEEEDMSLDSDEEASAVPEGGAEKAKTPLPPPPRCEEFRPPLPDLSGRDPLSSFPGRSQSSYPVDYNALKTAISQYKASRQGGAPTAEVDDGLTSFGVNPHQSYLYPSTAQWSPYPASPGYHVASAYSSPACSASQGPEYAQLGDPNRKPDRHSSALPPPNPATLAPANPSAPPVLQVSGGAADALPVLEAPPCPQPSAQAPPLPGDSAAVASGGAVGHVAPSGSQDVQGKAMESAPLASPSSSSSSSLPGTLPGFPDPPVFPALTPIPPVPPMFNWAAAQHGYAPGVSVGHFSTLPPAQSEAAGKPAAPGSADGPWAAPGEGSTPGGQAEGGTAVAAPGPAPFQEAGSEKNGTPGNLTPSSQGSRTPVNSCAENKGGGLSQAQAGGAAPGRGGAGCRALLPLPGAGMGPACRGGLQGPAPRCGGGGTFGPRGPMDIMRGGYRGRGVPPVPMRSRPGRGPMRGGSVCNWGYPPGRGAVPDYYSDY</sequence>
<feature type="compositionally biased region" description="Pro residues" evidence="3">
    <location>
        <begin position="1454"/>
        <end position="1487"/>
    </location>
</feature>
<feature type="region of interest" description="Disordered" evidence="3">
    <location>
        <begin position="1303"/>
        <end position="1342"/>
    </location>
</feature>
<feature type="region of interest" description="Disordered" evidence="3">
    <location>
        <begin position="1240"/>
        <end position="1280"/>
    </location>
</feature>
<feature type="compositionally biased region" description="Basic and acidic residues" evidence="3">
    <location>
        <begin position="1258"/>
        <end position="1278"/>
    </location>
</feature>
<evidence type="ECO:0000256" key="2">
    <source>
        <dbReference type="PROSITE-ProRule" id="PRU00023"/>
    </source>
</evidence>
<dbReference type="InterPro" id="IPR022188">
    <property type="entry name" value="TASOR_DUF3715"/>
</dbReference>
<dbReference type="InterPro" id="IPR056242">
    <property type="entry name" value="PIN_TASOR"/>
</dbReference>
<dbReference type="GO" id="GO:0000792">
    <property type="term" value="C:heterochromatin"/>
    <property type="evidence" value="ECO:0007669"/>
    <property type="project" value="TreeGrafter"/>
</dbReference>
<dbReference type="InterPro" id="IPR046432">
    <property type="entry name" value="TASOR"/>
</dbReference>
<feature type="compositionally biased region" description="Pro residues" evidence="3">
    <location>
        <begin position="2044"/>
        <end position="2059"/>
    </location>
</feature>